<evidence type="ECO:0000313" key="3">
    <source>
        <dbReference type="EMBL" id="MFC5019571.1"/>
    </source>
</evidence>
<protein>
    <recommendedName>
        <fullName evidence="2">GerMN domain-containing protein</fullName>
    </recommendedName>
</protein>
<comment type="caution">
    <text evidence="3">The sequence shown here is derived from an EMBL/GenBank/DDBJ whole genome shotgun (WGS) entry which is preliminary data.</text>
</comment>
<dbReference type="Proteomes" id="UP001595855">
    <property type="component" value="Unassembled WGS sequence"/>
</dbReference>
<name>A0ABV9X3G8_9ACTN</name>
<gene>
    <name evidence="3" type="ORF">ACFPRC_32510</name>
</gene>
<dbReference type="EMBL" id="JBHSJO010000001">
    <property type="protein sequence ID" value="MFC5019571.1"/>
    <property type="molecule type" value="Genomic_DNA"/>
</dbReference>
<feature type="region of interest" description="Disordered" evidence="1">
    <location>
        <begin position="1"/>
        <end position="25"/>
    </location>
</feature>
<organism evidence="3 4">
    <name type="scientific">Streptomyces lienomycini</name>
    <dbReference type="NCBI Taxonomy" id="284035"/>
    <lineage>
        <taxon>Bacteria</taxon>
        <taxon>Bacillati</taxon>
        <taxon>Actinomycetota</taxon>
        <taxon>Actinomycetes</taxon>
        <taxon>Kitasatosporales</taxon>
        <taxon>Streptomycetaceae</taxon>
        <taxon>Streptomyces</taxon>
    </lineage>
</organism>
<evidence type="ECO:0000259" key="2">
    <source>
        <dbReference type="SMART" id="SM00909"/>
    </source>
</evidence>
<accession>A0ABV9X3G8</accession>
<dbReference type="SMART" id="SM00909">
    <property type="entry name" value="Germane"/>
    <property type="match status" value="1"/>
</dbReference>
<sequence>MNAVPARAATAAPRTRPATRHPGRHAPRALPLLLAALLPLSGCGIPQTGVVEAGEPATGVLKPGATSAPSAAAPEEVPAVKVPLYFVEDGALVAVSRIVPGTAGLGNTVLMLFEGPDRGERNRGLTTQLPPSTVAPTVRADGTVVNVQLPRSAGSLTETAIDQLACTVAVARLRQDPALDRAQVTVEQPGGRLAGRSSDDCPTGEAPTSAETATIPGTGGSGETG</sequence>
<feature type="compositionally biased region" description="Low complexity" evidence="1">
    <location>
        <begin position="1"/>
        <end position="16"/>
    </location>
</feature>
<feature type="domain" description="GerMN" evidence="2">
    <location>
        <begin position="105"/>
        <end position="194"/>
    </location>
</feature>
<reference evidence="4" key="1">
    <citation type="journal article" date="2019" name="Int. J. Syst. Evol. Microbiol.">
        <title>The Global Catalogue of Microorganisms (GCM) 10K type strain sequencing project: providing services to taxonomists for standard genome sequencing and annotation.</title>
        <authorList>
            <consortium name="The Broad Institute Genomics Platform"/>
            <consortium name="The Broad Institute Genome Sequencing Center for Infectious Disease"/>
            <person name="Wu L."/>
            <person name="Ma J."/>
        </authorList>
    </citation>
    <scope>NUCLEOTIDE SEQUENCE [LARGE SCALE GENOMIC DNA]</scope>
    <source>
        <strain evidence="4">CGMCC 4.1542</strain>
    </source>
</reference>
<dbReference type="InterPro" id="IPR019606">
    <property type="entry name" value="GerMN"/>
</dbReference>
<feature type="region of interest" description="Disordered" evidence="1">
    <location>
        <begin position="185"/>
        <end position="225"/>
    </location>
</feature>
<dbReference type="RefSeq" id="WP_271414398.1">
    <property type="nucleotide sequence ID" value="NZ_BAAATN010000012.1"/>
</dbReference>
<evidence type="ECO:0000313" key="4">
    <source>
        <dbReference type="Proteomes" id="UP001595855"/>
    </source>
</evidence>
<evidence type="ECO:0000256" key="1">
    <source>
        <dbReference type="SAM" id="MobiDB-lite"/>
    </source>
</evidence>
<proteinExistence type="predicted"/>
<keyword evidence="4" id="KW-1185">Reference proteome</keyword>